<name>A0A914M650_MELIC</name>
<reference evidence="2" key="1">
    <citation type="submission" date="2022-11" db="UniProtKB">
        <authorList>
            <consortium name="WormBaseParasite"/>
        </authorList>
    </citation>
    <scope>IDENTIFICATION</scope>
</reference>
<proteinExistence type="predicted"/>
<protein>
    <submittedName>
        <fullName evidence="2">Uncharacterized protein</fullName>
    </submittedName>
</protein>
<evidence type="ECO:0000313" key="1">
    <source>
        <dbReference type="Proteomes" id="UP000887563"/>
    </source>
</evidence>
<accession>A0A914M650</accession>
<sequence>MHKIDESGGRTLNKRQRIRRAVQVWPGLYEDMETASRSASSTWIPSSNESFTMWTVESCLDALDNVRMRSVADLECCLANSIGSIQVDDNTVQAKANLHSPRK</sequence>
<keyword evidence="1" id="KW-1185">Reference proteome</keyword>
<organism evidence="1 2">
    <name type="scientific">Meloidogyne incognita</name>
    <name type="common">Southern root-knot nematode worm</name>
    <name type="synonym">Oxyuris incognita</name>
    <dbReference type="NCBI Taxonomy" id="6306"/>
    <lineage>
        <taxon>Eukaryota</taxon>
        <taxon>Metazoa</taxon>
        <taxon>Ecdysozoa</taxon>
        <taxon>Nematoda</taxon>
        <taxon>Chromadorea</taxon>
        <taxon>Rhabditida</taxon>
        <taxon>Tylenchina</taxon>
        <taxon>Tylenchomorpha</taxon>
        <taxon>Tylenchoidea</taxon>
        <taxon>Meloidogynidae</taxon>
        <taxon>Meloidogyninae</taxon>
        <taxon>Meloidogyne</taxon>
        <taxon>Meloidogyne incognita group</taxon>
    </lineage>
</organism>
<dbReference type="WBParaSite" id="Minc3s01249g22079">
    <property type="protein sequence ID" value="Minc3s01249g22079"/>
    <property type="gene ID" value="Minc3s01249g22079"/>
</dbReference>
<dbReference type="AlphaFoldDB" id="A0A914M650"/>
<dbReference type="Proteomes" id="UP000887563">
    <property type="component" value="Unplaced"/>
</dbReference>
<evidence type="ECO:0000313" key="2">
    <source>
        <dbReference type="WBParaSite" id="Minc3s01249g22079"/>
    </source>
</evidence>